<proteinExistence type="inferred from homology"/>
<dbReference type="PANTHER" id="PTHR43028:SF5">
    <property type="entry name" value="3'(2'),5'-BISPHOSPHATE NUCLEOTIDASE 1"/>
    <property type="match status" value="1"/>
</dbReference>
<feature type="binding site" evidence="7">
    <location>
        <position position="78"/>
    </location>
    <ligand>
        <name>Mg(2+)</name>
        <dbReference type="ChEBI" id="CHEBI:18420"/>
        <label>1</label>
        <note>catalytic</note>
    </ligand>
</feature>
<dbReference type="Gene3D" id="3.40.190.80">
    <property type="match status" value="1"/>
</dbReference>
<dbReference type="GO" id="GO:0000103">
    <property type="term" value="P:sulfate assimilation"/>
    <property type="evidence" value="ECO:0007669"/>
    <property type="project" value="TreeGrafter"/>
</dbReference>
<dbReference type="EMBL" id="JANTHZ010000001">
    <property type="protein sequence ID" value="MCS0494073.1"/>
    <property type="molecule type" value="Genomic_DNA"/>
</dbReference>
<keyword evidence="6 7" id="KW-0479">Metal-binding</keyword>
<accession>A0A9X2PDF9</accession>
<feature type="binding site" evidence="7">
    <location>
        <position position="100"/>
    </location>
    <ligand>
        <name>Mg(2+)</name>
        <dbReference type="ChEBI" id="CHEBI:18420"/>
        <label>1</label>
        <note>catalytic</note>
    </ligand>
</feature>
<dbReference type="EC" id="3.1.3.7" evidence="6"/>
<sequence>MSAKRDGGYSTLGHEKILKPIVELALEAGRVILGVYATDFAVETKADSSPVTAADQRAEAVILAGLKTLAPDIPVIAEEECAAGRMPATGRTFFLVDPLDGTKEFLARNGEFTVNIALIEDGAPVAGVVYAPALGVLYAGGPEGAFKARVVDGLLAEEARIDVRDAPPALKAVGSRSHGSQETVAWLARFPQVSFVSAGSSLKFCLLAEGAADIYPRFGRTMEWDTAAGDAVLRAAGGLVTTCDGRPLTYNKREQAHDAPFANPHFLAFGDRRLIEAAIAPVPSAATL</sequence>
<evidence type="ECO:0000256" key="4">
    <source>
        <dbReference type="ARBA" id="ARBA00022801"/>
    </source>
</evidence>
<dbReference type="GO" id="GO:0050427">
    <property type="term" value="P:3'-phosphoadenosine 5'-phosphosulfate metabolic process"/>
    <property type="evidence" value="ECO:0007669"/>
    <property type="project" value="TreeGrafter"/>
</dbReference>
<keyword evidence="9" id="KW-1185">Reference proteome</keyword>
<comment type="catalytic activity">
    <reaction evidence="6">
        <text>adenosine 3',5'-bisphosphate + H2O = AMP + phosphate</text>
        <dbReference type="Rhea" id="RHEA:10040"/>
        <dbReference type="ChEBI" id="CHEBI:15377"/>
        <dbReference type="ChEBI" id="CHEBI:43474"/>
        <dbReference type="ChEBI" id="CHEBI:58343"/>
        <dbReference type="ChEBI" id="CHEBI:456215"/>
        <dbReference type="EC" id="3.1.3.7"/>
    </reaction>
</comment>
<evidence type="ECO:0000256" key="5">
    <source>
        <dbReference type="ARBA" id="ARBA00023136"/>
    </source>
</evidence>
<dbReference type="HAMAP" id="MF_02095">
    <property type="entry name" value="CysQ"/>
    <property type="match status" value="1"/>
</dbReference>
<evidence type="ECO:0000256" key="6">
    <source>
        <dbReference type="HAMAP-Rule" id="MF_02095"/>
    </source>
</evidence>
<dbReference type="InterPro" id="IPR020550">
    <property type="entry name" value="Inositol_monophosphatase_CS"/>
</dbReference>
<dbReference type="GO" id="GO:0008441">
    <property type="term" value="F:3'(2'),5'-bisphosphate nucleotidase activity"/>
    <property type="evidence" value="ECO:0007669"/>
    <property type="project" value="UniProtKB-UniRule"/>
</dbReference>
<gene>
    <name evidence="6 8" type="primary">cysQ</name>
    <name evidence="8" type="ORF">NVS89_03115</name>
</gene>
<protein>
    <recommendedName>
        <fullName evidence="6">3'(2'),5'-bisphosphate nucleotidase CysQ</fullName>
        <ecNumber evidence="6">3.1.3.7</ecNumber>
    </recommendedName>
    <alternativeName>
        <fullName evidence="6">3'(2'),5-bisphosphonucleoside 3'(2')-phosphohydrolase</fullName>
    </alternativeName>
    <alternativeName>
        <fullName evidence="6">3'-phosphoadenosine 5'-phosphate phosphatase</fullName>
        <shortName evidence="6">PAP phosphatase</shortName>
    </alternativeName>
</protein>
<feature type="binding site" evidence="7">
    <location>
        <position position="225"/>
    </location>
    <ligand>
        <name>Mg(2+)</name>
        <dbReference type="ChEBI" id="CHEBI:18420"/>
        <label>1</label>
        <note>catalytic</note>
    </ligand>
</feature>
<evidence type="ECO:0000256" key="7">
    <source>
        <dbReference type="PIRSR" id="PIRSR600760-2"/>
    </source>
</evidence>
<reference evidence="8" key="1">
    <citation type="submission" date="2022-08" db="EMBL/GenBank/DDBJ databases">
        <authorList>
            <person name="Li F."/>
        </authorList>
    </citation>
    <scope>NUCLEOTIDE SEQUENCE</scope>
    <source>
        <strain evidence="8">MQZ15Z-1</strain>
    </source>
</reference>
<comment type="similarity">
    <text evidence="1 6">Belongs to the inositol monophosphatase superfamily. CysQ family.</text>
</comment>
<keyword evidence="6 7" id="KW-0460">Magnesium</keyword>
<dbReference type="GO" id="GO:0046854">
    <property type="term" value="P:phosphatidylinositol phosphate biosynthetic process"/>
    <property type="evidence" value="ECO:0007669"/>
    <property type="project" value="InterPro"/>
</dbReference>
<feature type="binding site" evidence="6">
    <location>
        <position position="97"/>
    </location>
    <ligand>
        <name>Mg(2+)</name>
        <dbReference type="ChEBI" id="CHEBI:18420"/>
        <label>1</label>
    </ligand>
</feature>
<dbReference type="Pfam" id="PF00459">
    <property type="entry name" value="Inositol_P"/>
    <property type="match status" value="1"/>
</dbReference>
<feature type="binding site" evidence="6">
    <location>
        <position position="78"/>
    </location>
    <ligand>
        <name>substrate</name>
    </ligand>
</feature>
<feature type="binding site" evidence="7">
    <location>
        <position position="99"/>
    </location>
    <ligand>
        <name>Mg(2+)</name>
        <dbReference type="ChEBI" id="CHEBI:18420"/>
        <label>1</label>
        <note>catalytic</note>
    </ligand>
</feature>
<dbReference type="PRINTS" id="PR00377">
    <property type="entry name" value="IMPHPHTASES"/>
</dbReference>
<dbReference type="Proteomes" id="UP001151088">
    <property type="component" value="Unassembled WGS sequence"/>
</dbReference>
<evidence type="ECO:0000256" key="2">
    <source>
        <dbReference type="ARBA" id="ARBA00022475"/>
    </source>
</evidence>
<feature type="binding site" evidence="6">
    <location>
        <position position="99"/>
    </location>
    <ligand>
        <name>Mg(2+)</name>
        <dbReference type="ChEBI" id="CHEBI:18420"/>
        <label>1</label>
    </ligand>
</feature>
<evidence type="ECO:0000256" key="3">
    <source>
        <dbReference type="ARBA" id="ARBA00022519"/>
    </source>
</evidence>
<organism evidence="8 9">
    <name type="scientific">Ancylobacter mangrovi</name>
    <dbReference type="NCBI Taxonomy" id="2972472"/>
    <lineage>
        <taxon>Bacteria</taxon>
        <taxon>Pseudomonadati</taxon>
        <taxon>Pseudomonadota</taxon>
        <taxon>Alphaproteobacteria</taxon>
        <taxon>Hyphomicrobiales</taxon>
        <taxon>Xanthobacteraceae</taxon>
        <taxon>Ancylobacter</taxon>
    </lineage>
</organism>
<dbReference type="PROSITE" id="PS00630">
    <property type="entry name" value="IMP_2"/>
    <property type="match status" value="1"/>
</dbReference>
<dbReference type="CDD" id="cd01638">
    <property type="entry name" value="CysQ"/>
    <property type="match status" value="1"/>
</dbReference>
<keyword evidence="2 6" id="KW-1003">Cell membrane</keyword>
<dbReference type="SUPFAM" id="SSF56655">
    <property type="entry name" value="Carbohydrate phosphatase"/>
    <property type="match status" value="1"/>
</dbReference>
<dbReference type="GO" id="GO:0005886">
    <property type="term" value="C:plasma membrane"/>
    <property type="evidence" value="ECO:0007669"/>
    <property type="project" value="UniProtKB-SubCell"/>
</dbReference>
<feature type="binding site" evidence="6">
    <location>
        <position position="97"/>
    </location>
    <ligand>
        <name>Mg(2+)</name>
        <dbReference type="ChEBI" id="CHEBI:18420"/>
        <label>2</label>
    </ligand>
</feature>
<evidence type="ECO:0000256" key="1">
    <source>
        <dbReference type="ARBA" id="ARBA00005289"/>
    </source>
</evidence>
<comment type="caution">
    <text evidence="8">The sequence shown here is derived from an EMBL/GenBank/DDBJ whole genome shotgun (WGS) entry which is preliminary data.</text>
</comment>
<feature type="binding site" evidence="6">
    <location>
        <position position="78"/>
    </location>
    <ligand>
        <name>Mg(2+)</name>
        <dbReference type="ChEBI" id="CHEBI:18420"/>
        <label>1</label>
    </ligand>
</feature>
<keyword evidence="4 6" id="KW-0378">Hydrolase</keyword>
<keyword evidence="3 6" id="KW-0997">Cell inner membrane</keyword>
<dbReference type="InterPro" id="IPR050725">
    <property type="entry name" value="CysQ/Inositol_MonoPase"/>
</dbReference>
<feature type="binding site" evidence="6">
    <location>
        <position position="225"/>
    </location>
    <ligand>
        <name>substrate</name>
    </ligand>
</feature>
<dbReference type="InterPro" id="IPR006240">
    <property type="entry name" value="CysQ"/>
</dbReference>
<feature type="binding site" evidence="7">
    <location>
        <position position="97"/>
    </location>
    <ligand>
        <name>Mg(2+)</name>
        <dbReference type="ChEBI" id="CHEBI:18420"/>
        <label>1</label>
        <note>catalytic</note>
    </ligand>
</feature>
<comment type="cofactor">
    <cofactor evidence="6 7">
        <name>Mg(2+)</name>
        <dbReference type="ChEBI" id="CHEBI:18420"/>
    </cofactor>
</comment>
<comment type="subcellular location">
    <subcellularLocation>
        <location evidence="6">Cell inner membrane</location>
        <topology evidence="6">Peripheral membrane protein</topology>
        <orientation evidence="6">Cytoplasmic side</orientation>
    </subcellularLocation>
</comment>
<dbReference type="GO" id="GO:0000287">
    <property type="term" value="F:magnesium ion binding"/>
    <property type="evidence" value="ECO:0007669"/>
    <property type="project" value="UniProtKB-UniRule"/>
</dbReference>
<comment type="function">
    <text evidence="6">Converts adenosine-3',5'-bisphosphate (PAP) to AMP.</text>
</comment>
<dbReference type="InterPro" id="IPR000760">
    <property type="entry name" value="Inositol_monophosphatase-like"/>
</dbReference>
<keyword evidence="5 6" id="KW-0472">Membrane</keyword>
<dbReference type="AlphaFoldDB" id="A0A9X2PDF9"/>
<dbReference type="NCBIfam" id="TIGR01331">
    <property type="entry name" value="bisphos_cysQ"/>
    <property type="match status" value="1"/>
</dbReference>
<evidence type="ECO:0000313" key="9">
    <source>
        <dbReference type="Proteomes" id="UP001151088"/>
    </source>
</evidence>
<feature type="binding site" evidence="6">
    <location>
        <position position="100"/>
    </location>
    <ligand>
        <name>Mg(2+)</name>
        <dbReference type="ChEBI" id="CHEBI:18420"/>
        <label>2</label>
    </ligand>
</feature>
<dbReference type="Gene3D" id="3.30.540.10">
    <property type="entry name" value="Fructose-1,6-Bisphosphatase, subunit A, domain 1"/>
    <property type="match status" value="1"/>
</dbReference>
<dbReference type="PANTHER" id="PTHR43028">
    <property type="entry name" value="3'(2'),5'-BISPHOSPHATE NUCLEOTIDASE 1"/>
    <property type="match status" value="1"/>
</dbReference>
<feature type="binding site" evidence="6">
    <location>
        <begin position="99"/>
        <end position="102"/>
    </location>
    <ligand>
        <name>substrate</name>
    </ligand>
</feature>
<evidence type="ECO:0000313" key="8">
    <source>
        <dbReference type="EMBL" id="MCS0494073.1"/>
    </source>
</evidence>
<name>A0A9X2PDF9_9HYPH</name>
<feature type="binding site" evidence="6">
    <location>
        <position position="225"/>
    </location>
    <ligand>
        <name>Mg(2+)</name>
        <dbReference type="ChEBI" id="CHEBI:18420"/>
        <label>2</label>
    </ligand>
</feature>